<dbReference type="VEuPathDB" id="FungiDB:CPAG_06435"/>
<organism evidence="1 2">
    <name type="scientific">Coccidioides posadasii RMSCC 3488</name>
    <dbReference type="NCBI Taxonomy" id="454284"/>
    <lineage>
        <taxon>Eukaryota</taxon>
        <taxon>Fungi</taxon>
        <taxon>Dikarya</taxon>
        <taxon>Ascomycota</taxon>
        <taxon>Pezizomycotina</taxon>
        <taxon>Eurotiomycetes</taxon>
        <taxon>Eurotiomycetidae</taxon>
        <taxon>Onygenales</taxon>
        <taxon>Onygenaceae</taxon>
        <taxon>Coccidioides</taxon>
    </lineage>
</organism>
<sequence>MVCVNDDQCQAAKHHIPLKPCLGILVPNPPDTKLSTIALLNYPLNVVLLEIQHLNLSSARSMKVFYDLVVPIPPAHFHKEAKVVLLNMTYPFPIAANQPFFVAFIT</sequence>
<proteinExistence type="predicted"/>
<reference evidence="1 2" key="1">
    <citation type="submission" date="2007-06" db="EMBL/GenBank/DDBJ databases">
        <title>The Genome Sequence of Coccidioides posadasii RMSCC_3488.</title>
        <authorList>
            <consortium name="Coccidioides Genome Resources Consortium"/>
            <consortium name="The Broad Institute Genome Sequencing Platform"/>
            <person name="Henn M.R."/>
            <person name="Sykes S."/>
            <person name="Young S."/>
            <person name="Jaffe D."/>
            <person name="Berlin A."/>
            <person name="Alvarez P."/>
            <person name="Butler J."/>
            <person name="Gnerre S."/>
            <person name="Grabherr M."/>
            <person name="Mauceli E."/>
            <person name="Brockman W."/>
            <person name="Kodira C."/>
            <person name="Alvarado L."/>
            <person name="Zeng Q."/>
            <person name="Crawford M."/>
            <person name="Antoine C."/>
            <person name="Devon K."/>
            <person name="Galgiani J."/>
            <person name="Orsborn K."/>
            <person name="Lewis M.L."/>
            <person name="Nusbaum C."/>
            <person name="Galagan J."/>
            <person name="Birren B."/>
        </authorList>
    </citation>
    <scope>NUCLEOTIDE SEQUENCE [LARGE SCALE GENOMIC DNA]</scope>
    <source>
        <strain evidence="1 2">RMSCC 3488</strain>
    </source>
</reference>
<dbReference type="EMBL" id="DS268112">
    <property type="protein sequence ID" value="KMM70123.1"/>
    <property type="molecule type" value="Genomic_DNA"/>
</dbReference>
<evidence type="ECO:0000313" key="2">
    <source>
        <dbReference type="Proteomes" id="UP000054567"/>
    </source>
</evidence>
<reference evidence="2" key="2">
    <citation type="journal article" date="2009" name="Genome Res.">
        <title>Comparative genomic analyses of the human fungal pathogens Coccidioides and their relatives.</title>
        <authorList>
            <person name="Sharpton T.J."/>
            <person name="Stajich J.E."/>
            <person name="Rounsley S.D."/>
            <person name="Gardner M.J."/>
            <person name="Wortman J.R."/>
            <person name="Jordar V.S."/>
            <person name="Maiti R."/>
            <person name="Kodira C.D."/>
            <person name="Neafsey D.E."/>
            <person name="Zeng Q."/>
            <person name="Hung C.-Y."/>
            <person name="McMahan C."/>
            <person name="Muszewska A."/>
            <person name="Grynberg M."/>
            <person name="Mandel M.A."/>
            <person name="Kellner E.M."/>
            <person name="Barker B.M."/>
            <person name="Galgiani J.N."/>
            <person name="Orbach M.J."/>
            <person name="Kirkland T.N."/>
            <person name="Cole G.T."/>
            <person name="Henn M.R."/>
            <person name="Birren B.W."/>
            <person name="Taylor J.W."/>
        </authorList>
    </citation>
    <scope>NUCLEOTIDE SEQUENCE [LARGE SCALE GENOMIC DNA]</scope>
    <source>
        <strain evidence="2">RMSCC 3488</strain>
    </source>
</reference>
<dbReference type="AlphaFoldDB" id="A0A0J6FIK9"/>
<evidence type="ECO:0000313" key="1">
    <source>
        <dbReference type="EMBL" id="KMM70123.1"/>
    </source>
</evidence>
<protein>
    <submittedName>
        <fullName evidence="1">Uncharacterized protein</fullName>
    </submittedName>
</protein>
<dbReference type="Proteomes" id="UP000054567">
    <property type="component" value="Unassembled WGS sequence"/>
</dbReference>
<accession>A0A0J6FIK9</accession>
<name>A0A0J6FIK9_COCPO</name>
<reference evidence="2" key="3">
    <citation type="journal article" date="2010" name="Genome Res.">
        <title>Population genomic sequencing of Coccidioides fungi reveals recent hybridization and transposon control.</title>
        <authorList>
            <person name="Neafsey D.E."/>
            <person name="Barker B.M."/>
            <person name="Sharpton T.J."/>
            <person name="Stajich J.E."/>
            <person name="Park D.J."/>
            <person name="Whiston E."/>
            <person name="Hung C.-Y."/>
            <person name="McMahan C."/>
            <person name="White J."/>
            <person name="Sykes S."/>
            <person name="Heiman D."/>
            <person name="Young S."/>
            <person name="Zeng Q."/>
            <person name="Abouelleil A."/>
            <person name="Aftuck L."/>
            <person name="Bessette D."/>
            <person name="Brown A."/>
            <person name="FitzGerald M."/>
            <person name="Lui A."/>
            <person name="Macdonald J.P."/>
            <person name="Priest M."/>
            <person name="Orbach M.J."/>
            <person name="Galgiani J.N."/>
            <person name="Kirkland T.N."/>
            <person name="Cole G.T."/>
            <person name="Birren B.W."/>
            <person name="Henn M.R."/>
            <person name="Taylor J.W."/>
            <person name="Rounsley S.D."/>
        </authorList>
    </citation>
    <scope>NUCLEOTIDE SEQUENCE [LARGE SCALE GENOMIC DNA]</scope>
    <source>
        <strain evidence="2">RMSCC 3488</strain>
    </source>
</reference>
<gene>
    <name evidence="1" type="ORF">CPAG_06435</name>
</gene>